<keyword evidence="7" id="KW-1185">Reference proteome</keyword>
<evidence type="ECO:0000313" key="7">
    <source>
        <dbReference type="Proteomes" id="UP000019225"/>
    </source>
</evidence>
<evidence type="ECO:0000313" key="6">
    <source>
        <dbReference type="EMBL" id="AHI01999.1"/>
    </source>
</evidence>
<comment type="similarity">
    <text evidence="2">Belongs to the LemA family.</text>
</comment>
<keyword evidence="5" id="KW-0472">Membrane</keyword>
<gene>
    <name evidence="6" type="ORF">KALB_8642</name>
</gene>
<reference evidence="6 7" key="1">
    <citation type="journal article" date="2014" name="BMC Genomics">
        <title>Complete genome sequence of producer of the glycopeptide antibiotic Aculeximycin Kutzneria albida DSM 43870T, a representative of minor genus of Pseudonocardiaceae.</title>
        <authorList>
            <person name="Rebets Y."/>
            <person name="Tokovenko B."/>
            <person name="Lushchyk I."/>
            <person name="Ruckert C."/>
            <person name="Zaburannyi N."/>
            <person name="Bechthold A."/>
            <person name="Kalinowski J."/>
            <person name="Luzhetskyy A."/>
        </authorList>
    </citation>
    <scope>NUCLEOTIDE SEQUENCE [LARGE SCALE GENOMIC DNA]</scope>
    <source>
        <strain evidence="6">DSM 43870</strain>
    </source>
</reference>
<dbReference type="SUPFAM" id="SSF140478">
    <property type="entry name" value="LemA-like"/>
    <property type="match status" value="1"/>
</dbReference>
<keyword evidence="3" id="KW-0812">Transmembrane</keyword>
<keyword evidence="4" id="KW-1133">Transmembrane helix</keyword>
<dbReference type="Proteomes" id="UP000019225">
    <property type="component" value="Chromosome"/>
</dbReference>
<evidence type="ECO:0000256" key="1">
    <source>
        <dbReference type="ARBA" id="ARBA00004167"/>
    </source>
</evidence>
<dbReference type="PANTHER" id="PTHR34478:SF1">
    <property type="entry name" value="PROTEIN LEMA"/>
    <property type="match status" value="1"/>
</dbReference>
<dbReference type="Gene3D" id="1.20.1440.20">
    <property type="entry name" value="LemA-like domain"/>
    <property type="match status" value="1"/>
</dbReference>
<evidence type="ECO:0000256" key="4">
    <source>
        <dbReference type="ARBA" id="ARBA00022989"/>
    </source>
</evidence>
<name>W5WLA3_9PSEU</name>
<dbReference type="Pfam" id="PF04011">
    <property type="entry name" value="LemA"/>
    <property type="match status" value="1"/>
</dbReference>
<dbReference type="HOGENOM" id="CLU_1553259_0_0_11"/>
<dbReference type="EMBL" id="CP007155">
    <property type="protein sequence ID" value="AHI01999.1"/>
    <property type="molecule type" value="Genomic_DNA"/>
</dbReference>
<accession>W5WLA3</accession>
<dbReference type="PANTHER" id="PTHR34478">
    <property type="entry name" value="PROTEIN LEMA"/>
    <property type="match status" value="1"/>
</dbReference>
<dbReference type="AlphaFoldDB" id="W5WLA3"/>
<dbReference type="eggNOG" id="COG1704">
    <property type="taxonomic scope" value="Bacteria"/>
</dbReference>
<protein>
    <submittedName>
        <fullName evidence="6">Uncharacterized protein</fullName>
    </submittedName>
</protein>
<evidence type="ECO:0000256" key="5">
    <source>
        <dbReference type="ARBA" id="ARBA00023136"/>
    </source>
</evidence>
<dbReference type="OrthoDB" id="9804152at2"/>
<dbReference type="InterPro" id="IPR007156">
    <property type="entry name" value="MamQ_LemA"/>
</dbReference>
<comment type="subcellular location">
    <subcellularLocation>
        <location evidence="1">Membrane</location>
        <topology evidence="1">Single-pass membrane protein</topology>
    </subcellularLocation>
</comment>
<evidence type="ECO:0000256" key="3">
    <source>
        <dbReference type="ARBA" id="ARBA00022692"/>
    </source>
</evidence>
<dbReference type="GO" id="GO:0016020">
    <property type="term" value="C:membrane"/>
    <property type="evidence" value="ECO:0007669"/>
    <property type="project" value="UniProtKB-SubCell"/>
</dbReference>
<evidence type="ECO:0000256" key="2">
    <source>
        <dbReference type="ARBA" id="ARBA00008854"/>
    </source>
</evidence>
<proteinExistence type="inferred from homology"/>
<dbReference type="RefSeq" id="WP_025361783.1">
    <property type="nucleotide sequence ID" value="NZ_CP007155.1"/>
</dbReference>
<dbReference type="STRING" id="1449976.KALB_8642"/>
<dbReference type="KEGG" id="kal:KALB_8642"/>
<dbReference type="InterPro" id="IPR023353">
    <property type="entry name" value="LemA-like_dom_sf"/>
</dbReference>
<sequence>MLVLVLVILLLALVSAAVATHYRFAAQRGAAELSWQQLDAELQHRHQLIGELIAAARASGADEDALTGIVQARSQAMASSGAGVLPQAEAERSLNRVLAAFGPRNADIEASDRRVEHLVLTYNEQVQSYNERVQTFPSSLVAKVGKFEPAAEYPVRA</sequence>
<organism evidence="6 7">
    <name type="scientific">Kutzneria albida DSM 43870</name>
    <dbReference type="NCBI Taxonomy" id="1449976"/>
    <lineage>
        <taxon>Bacteria</taxon>
        <taxon>Bacillati</taxon>
        <taxon>Actinomycetota</taxon>
        <taxon>Actinomycetes</taxon>
        <taxon>Pseudonocardiales</taxon>
        <taxon>Pseudonocardiaceae</taxon>
        <taxon>Kutzneria</taxon>
    </lineage>
</organism>